<organism evidence="22 23">
    <name type="scientific">Mesorhizobium shonense</name>
    <dbReference type="NCBI Taxonomy" id="1209948"/>
    <lineage>
        <taxon>Bacteria</taxon>
        <taxon>Pseudomonadati</taxon>
        <taxon>Pseudomonadota</taxon>
        <taxon>Alphaproteobacteria</taxon>
        <taxon>Hyphomicrobiales</taxon>
        <taxon>Phyllobacteriaceae</taxon>
        <taxon>Mesorhizobium</taxon>
    </lineage>
</organism>
<dbReference type="Pfam" id="PF01068">
    <property type="entry name" value="DNA_ligase_A_M"/>
    <property type="match status" value="1"/>
</dbReference>
<keyword evidence="12" id="KW-0067">ATP-binding</keyword>
<evidence type="ECO:0000256" key="5">
    <source>
        <dbReference type="ARBA" id="ARBA00022695"/>
    </source>
</evidence>
<dbReference type="GO" id="GO:0003910">
    <property type="term" value="F:DNA ligase (ATP) activity"/>
    <property type="evidence" value="ECO:0007669"/>
    <property type="project" value="UniProtKB-EC"/>
</dbReference>
<gene>
    <name evidence="22" type="ORF">ABID26_005589</name>
</gene>
<evidence type="ECO:0000256" key="8">
    <source>
        <dbReference type="ARBA" id="ARBA00022741"/>
    </source>
</evidence>
<dbReference type="NCBIfam" id="TIGR02779">
    <property type="entry name" value="NHEJ_ligase_lig"/>
    <property type="match status" value="1"/>
</dbReference>
<dbReference type="InterPro" id="IPR012340">
    <property type="entry name" value="NA-bd_OB-fold"/>
</dbReference>
<dbReference type="InterPro" id="IPR012309">
    <property type="entry name" value="DNA_ligase_ATP-dep_C"/>
</dbReference>
<keyword evidence="4" id="KW-0808">Transferase</keyword>
<dbReference type="Gene3D" id="3.30.1490.70">
    <property type="match status" value="1"/>
</dbReference>
<sequence>MEKSAALCIYTISLKFLEPAAAPGLESWSSRRACMSSGKDRLSFIEFQSPTLVAKAPEDGDWLHEIKYDGYRTQLIVEDGMARAFTRRGYDWSHRYRRIVQAAAGLPVKSAIIDGEAVVLGDTGLPDYQALERELGRPNSARLILYAFDLLYLNGRDLRHRPLVERKAALEKLLKDKAPTLTYAEHLEVSGREMFDHACRMGLEGIVSKRADAPYRSGVQTSWVKVKCIKSDTFPIVAFVEKLGAEPRRIASLYIGRREDDRLLYAGKAQSGYTLEVARRVRERLDPLVIDKSPLSVDVDKPKATWVRPEVLAEVQFSGVTDRGVLREAVFKGLREDLVAIPAKPSAPSQRRASGKDHRVPRENILQLLPDAVSPSKDELIRYWQHVADQALVHLGRRPLKIVRHTFGTTFYHKGMLPEIPAAVHQLRIKKREGGEGTRVWVDDLAGLLGLVEMDAVELHPWNATVDDIEHADRLVLDLDPGEGVEWAEVTETALALRDIMSAAGLESRPKVTGGKGIHLMAPLAVKITHDGARQLAKSLAQCLVDTDPDRYLLSADPRARRGRIFLDYLRNGRGNTAVGAYSPRARPGFPIARPVTWAQVERNIRPDAFTMDHPFRAAGRKAA</sequence>
<dbReference type="CDD" id="cd07971">
    <property type="entry name" value="OBF_DNA_ligase_LigD"/>
    <property type="match status" value="1"/>
</dbReference>
<evidence type="ECO:0000259" key="21">
    <source>
        <dbReference type="PROSITE" id="PS50160"/>
    </source>
</evidence>
<protein>
    <recommendedName>
        <fullName evidence="2">DNA ligase (ATP)</fullName>
        <ecNumber evidence="2">6.5.1.1</ecNumber>
    </recommendedName>
    <alternativeName>
        <fullName evidence="19">NHEJ DNA polymerase</fullName>
    </alternativeName>
</protein>
<dbReference type="EC" id="6.5.1.1" evidence="2"/>
<dbReference type="EMBL" id="JBEPLM010000013">
    <property type="protein sequence ID" value="MET3596172.1"/>
    <property type="molecule type" value="Genomic_DNA"/>
</dbReference>
<evidence type="ECO:0000256" key="13">
    <source>
        <dbReference type="ARBA" id="ARBA00022932"/>
    </source>
</evidence>
<keyword evidence="14" id="KW-0238">DNA-binding</keyword>
<keyword evidence="16" id="KW-0234">DNA repair</keyword>
<proteinExistence type="predicted"/>
<dbReference type="InterPro" id="IPR012310">
    <property type="entry name" value="DNA_ligase_ATP-dep_cent"/>
</dbReference>
<evidence type="ECO:0000256" key="2">
    <source>
        <dbReference type="ARBA" id="ARBA00012727"/>
    </source>
</evidence>
<keyword evidence="5" id="KW-0548">Nucleotidyltransferase</keyword>
<evidence type="ECO:0000313" key="22">
    <source>
        <dbReference type="EMBL" id="MET3596172.1"/>
    </source>
</evidence>
<evidence type="ECO:0000256" key="17">
    <source>
        <dbReference type="ARBA" id="ARBA00023211"/>
    </source>
</evidence>
<evidence type="ECO:0000256" key="6">
    <source>
        <dbReference type="ARBA" id="ARBA00022722"/>
    </source>
</evidence>
<name>A0ABV2HZU4_9HYPH</name>
<feature type="domain" description="ATP-dependent DNA ligase family profile" evidence="21">
    <location>
        <begin position="136"/>
        <end position="227"/>
    </location>
</feature>
<reference evidence="22 23" key="1">
    <citation type="submission" date="2024-06" db="EMBL/GenBank/DDBJ databases">
        <title>Genomic Encyclopedia of Type Strains, Phase IV (KMG-IV): sequencing the most valuable type-strain genomes for metagenomic binning, comparative biology and taxonomic classification.</title>
        <authorList>
            <person name="Goeker M."/>
        </authorList>
    </citation>
    <scope>NUCLEOTIDE SEQUENCE [LARGE SCALE GENOMIC DNA]</scope>
    <source>
        <strain evidence="22 23">DSM 29846</strain>
    </source>
</reference>
<dbReference type="Proteomes" id="UP001549036">
    <property type="component" value="Unassembled WGS sequence"/>
</dbReference>
<keyword evidence="18" id="KW-0511">Multifunctional enzyme</keyword>
<keyword evidence="9" id="KW-0227">DNA damage</keyword>
<accession>A0ABV2HZU4</accession>
<comment type="catalytic activity">
    <reaction evidence="20">
        <text>ATP + (deoxyribonucleotide)n-3'-hydroxyl + 5'-phospho-(deoxyribonucleotide)m = (deoxyribonucleotide)n+m + AMP + diphosphate.</text>
        <dbReference type="EC" id="6.5.1.1"/>
    </reaction>
</comment>
<dbReference type="InterPro" id="IPR014146">
    <property type="entry name" value="LigD_ligase_dom"/>
</dbReference>
<evidence type="ECO:0000256" key="4">
    <source>
        <dbReference type="ARBA" id="ARBA00022679"/>
    </source>
</evidence>
<evidence type="ECO:0000256" key="9">
    <source>
        <dbReference type="ARBA" id="ARBA00022763"/>
    </source>
</evidence>
<comment type="caution">
    <text evidence="22">The sequence shown here is derived from an EMBL/GenBank/DDBJ whole genome shotgun (WGS) entry which is preliminary data.</text>
</comment>
<keyword evidence="7" id="KW-0479">Metal-binding</keyword>
<dbReference type="CDD" id="cd07906">
    <property type="entry name" value="Adenylation_DNA_ligase_LigD_LigC"/>
    <property type="match status" value="1"/>
</dbReference>
<dbReference type="NCBIfam" id="TIGR02776">
    <property type="entry name" value="NHEJ_ligase_prk"/>
    <property type="match status" value="1"/>
</dbReference>
<keyword evidence="6" id="KW-0540">Nuclease</keyword>
<evidence type="ECO:0000256" key="19">
    <source>
        <dbReference type="ARBA" id="ARBA00029943"/>
    </source>
</evidence>
<evidence type="ECO:0000256" key="1">
    <source>
        <dbReference type="ARBA" id="ARBA00001936"/>
    </source>
</evidence>
<dbReference type="PANTHER" id="PTHR42705">
    <property type="entry name" value="BIFUNCTIONAL NON-HOMOLOGOUS END JOINING PROTEIN LIGD"/>
    <property type="match status" value="1"/>
</dbReference>
<keyword evidence="15" id="KW-0233">DNA recombination</keyword>
<dbReference type="InterPro" id="IPR014145">
    <property type="entry name" value="LigD_pol_dom"/>
</dbReference>
<evidence type="ECO:0000256" key="15">
    <source>
        <dbReference type="ARBA" id="ARBA00023172"/>
    </source>
</evidence>
<evidence type="ECO:0000256" key="18">
    <source>
        <dbReference type="ARBA" id="ARBA00023268"/>
    </source>
</evidence>
<evidence type="ECO:0000256" key="10">
    <source>
        <dbReference type="ARBA" id="ARBA00022801"/>
    </source>
</evidence>
<keyword evidence="10" id="KW-0378">Hydrolase</keyword>
<keyword evidence="17" id="KW-0464">Manganese</keyword>
<evidence type="ECO:0000256" key="14">
    <source>
        <dbReference type="ARBA" id="ARBA00023125"/>
    </source>
</evidence>
<evidence type="ECO:0000256" key="7">
    <source>
        <dbReference type="ARBA" id="ARBA00022723"/>
    </source>
</evidence>
<dbReference type="InterPro" id="IPR052171">
    <property type="entry name" value="NHEJ_LigD"/>
</dbReference>
<evidence type="ECO:0000256" key="11">
    <source>
        <dbReference type="ARBA" id="ARBA00022839"/>
    </source>
</evidence>
<dbReference type="SUPFAM" id="SSF56091">
    <property type="entry name" value="DNA ligase/mRNA capping enzyme, catalytic domain"/>
    <property type="match status" value="1"/>
</dbReference>
<dbReference type="NCBIfam" id="TIGR02778">
    <property type="entry name" value="ligD_pol"/>
    <property type="match status" value="1"/>
</dbReference>
<dbReference type="PANTHER" id="PTHR42705:SF2">
    <property type="entry name" value="BIFUNCTIONAL NON-HOMOLOGOUS END JOINING PROTEIN LIGD"/>
    <property type="match status" value="1"/>
</dbReference>
<dbReference type="Gene3D" id="3.30.470.30">
    <property type="entry name" value="DNA ligase/mRNA capping enzyme"/>
    <property type="match status" value="1"/>
</dbReference>
<dbReference type="Pfam" id="PF21686">
    <property type="entry name" value="LigD_Prim-Pol"/>
    <property type="match status" value="1"/>
</dbReference>
<dbReference type="Gene3D" id="3.90.920.10">
    <property type="entry name" value="DNA primase, PRIM domain"/>
    <property type="match status" value="1"/>
</dbReference>
<keyword evidence="11" id="KW-0269">Exonuclease</keyword>
<evidence type="ECO:0000256" key="16">
    <source>
        <dbReference type="ARBA" id="ARBA00023204"/>
    </source>
</evidence>
<comment type="cofactor">
    <cofactor evidence="1">
        <name>Mn(2+)</name>
        <dbReference type="ChEBI" id="CHEBI:29035"/>
    </cofactor>
</comment>
<keyword evidence="8" id="KW-0547">Nucleotide-binding</keyword>
<evidence type="ECO:0000256" key="20">
    <source>
        <dbReference type="ARBA" id="ARBA00034003"/>
    </source>
</evidence>
<keyword evidence="23" id="KW-1185">Reference proteome</keyword>
<evidence type="ECO:0000313" key="23">
    <source>
        <dbReference type="Proteomes" id="UP001549036"/>
    </source>
</evidence>
<dbReference type="InterPro" id="IPR014143">
    <property type="entry name" value="NHEJ_ligase_prk"/>
</dbReference>
<dbReference type="Gene3D" id="2.40.50.140">
    <property type="entry name" value="Nucleic acid-binding proteins"/>
    <property type="match status" value="1"/>
</dbReference>
<dbReference type="PROSITE" id="PS50160">
    <property type="entry name" value="DNA_LIGASE_A3"/>
    <property type="match status" value="1"/>
</dbReference>
<keyword evidence="13" id="KW-0239">DNA-directed DNA polymerase</keyword>
<keyword evidence="3 22" id="KW-0436">Ligase</keyword>
<dbReference type="Pfam" id="PF04679">
    <property type="entry name" value="DNA_ligase_A_C"/>
    <property type="match status" value="1"/>
</dbReference>
<evidence type="ECO:0000256" key="3">
    <source>
        <dbReference type="ARBA" id="ARBA00022598"/>
    </source>
</evidence>
<dbReference type="SUPFAM" id="SSF50249">
    <property type="entry name" value="Nucleic acid-binding proteins"/>
    <property type="match status" value="1"/>
</dbReference>
<evidence type="ECO:0000256" key="12">
    <source>
        <dbReference type="ARBA" id="ARBA00022840"/>
    </source>
</evidence>